<accession>A0AA91IPZ6</accession>
<keyword evidence="4" id="KW-1185">Reference proteome</keyword>
<evidence type="ECO:0000313" key="3">
    <source>
        <dbReference type="EMBL" id="OAT59171.1"/>
    </source>
</evidence>
<gene>
    <name evidence="3" type="ORF">M993_01719</name>
</gene>
<evidence type="ECO:0000313" key="4">
    <source>
        <dbReference type="Proteomes" id="UP000078431"/>
    </source>
</evidence>
<feature type="signal peptide" evidence="1">
    <location>
        <begin position="1"/>
        <end position="21"/>
    </location>
</feature>
<dbReference type="PROSITE" id="PS50983">
    <property type="entry name" value="FE_B12_PBP"/>
    <property type="match status" value="1"/>
</dbReference>
<dbReference type="PANTHER" id="PTHR30535:SF34">
    <property type="entry name" value="MOLYBDATE-BINDING PROTEIN MOLA"/>
    <property type="match status" value="1"/>
</dbReference>
<dbReference type="Gene3D" id="1.20.58.2180">
    <property type="match status" value="1"/>
</dbReference>
<feature type="domain" description="Fe/B12 periplasmic-binding" evidence="2">
    <location>
        <begin position="45"/>
        <end position="304"/>
    </location>
</feature>
<reference evidence="3 4" key="1">
    <citation type="submission" date="2016-04" db="EMBL/GenBank/DDBJ databases">
        <title>ATOL: Assembling a taxonomically balanced genome-scale reconstruction of the evolutionary history of the Enterobacteriaceae.</title>
        <authorList>
            <person name="Plunkett G.III."/>
            <person name="Neeno-Eckwall E.C."/>
            <person name="Glasner J.D."/>
            <person name="Perna N.T."/>
        </authorList>
    </citation>
    <scope>NUCLEOTIDE SEQUENCE [LARGE SCALE GENOMIC DNA]</scope>
    <source>
        <strain evidence="3 4">ATCC 12841</strain>
    </source>
</reference>
<dbReference type="InterPro" id="IPR050902">
    <property type="entry name" value="ABC_Transporter_SBP"/>
</dbReference>
<dbReference type="InterPro" id="IPR002491">
    <property type="entry name" value="ABC_transptr_periplasmic_BD"/>
</dbReference>
<proteinExistence type="predicted"/>
<evidence type="ECO:0000256" key="1">
    <source>
        <dbReference type="SAM" id="SignalP"/>
    </source>
</evidence>
<dbReference type="RefSeq" id="WP_061555107.1">
    <property type="nucleotide sequence ID" value="NZ_LXEX01000028.1"/>
</dbReference>
<keyword evidence="1" id="KW-0732">Signal</keyword>
<feature type="chain" id="PRO_5041719058" evidence="1">
    <location>
        <begin position="22"/>
        <end position="341"/>
    </location>
</feature>
<protein>
    <submittedName>
        <fullName evidence="3">Periplasmic substrate-binding component of an ABC superfamily iron(III) transporter</fullName>
    </submittedName>
</protein>
<dbReference type="Gene3D" id="3.40.50.1980">
    <property type="entry name" value="Nitrogenase molybdenum iron protein domain"/>
    <property type="match status" value="2"/>
</dbReference>
<dbReference type="Proteomes" id="UP000078431">
    <property type="component" value="Unassembled WGS sequence"/>
</dbReference>
<name>A0AA91IPZ6_9GAMM</name>
<dbReference type="Pfam" id="PF01497">
    <property type="entry name" value="Peripla_BP_2"/>
    <property type="match status" value="1"/>
</dbReference>
<dbReference type="AlphaFoldDB" id="A0AA91IPZ6"/>
<dbReference type="PANTHER" id="PTHR30535">
    <property type="entry name" value="VITAMIN B12-BINDING PROTEIN"/>
    <property type="match status" value="1"/>
</dbReference>
<sequence length="341" mass="37573">MKVKLQWWIALVAAVSFVAMASTETSRTVVDDVGNTVIVPTHVTRVADAWFAHASLMMTLGEGRSMVDSVNHAKSRPWMFTLQPSLYQARAVQGTRFNAETLLNDGVQLVFVAAGDPQVVALQRVGLPVMQMHFTTLNGLKQTLLNTAQAMGTPSAMTRAKLYNQYLDRQLSRIHAITAGLTENQKPLVLHISSLHPLKVDGRDTLINDWIQIAGGRNAAQSIKGNMQAVSAEQVLAWQPDIIILAADAGDIHDAPDAAVLQVLNAVQDGKVVRNPSGVFPWDRYGTESALQIQWAAQQLHPERLKQDDMVLITQRFYRQFFDYSLSSQQASLILQGLAPQ</sequence>
<dbReference type="EMBL" id="LXEX01000028">
    <property type="protein sequence ID" value="OAT59171.1"/>
    <property type="molecule type" value="Genomic_DNA"/>
</dbReference>
<comment type="caution">
    <text evidence="3">The sequence shown here is derived from an EMBL/GenBank/DDBJ whole genome shotgun (WGS) entry which is preliminary data.</text>
</comment>
<evidence type="ECO:0000259" key="2">
    <source>
        <dbReference type="PROSITE" id="PS50983"/>
    </source>
</evidence>
<organism evidence="3 4">
    <name type="scientific">Obesumbacterium proteus ATCC 12841</name>
    <dbReference type="NCBI Taxonomy" id="1354268"/>
    <lineage>
        <taxon>Bacteria</taxon>
        <taxon>Pseudomonadati</taxon>
        <taxon>Pseudomonadota</taxon>
        <taxon>Gammaproteobacteria</taxon>
        <taxon>Enterobacterales</taxon>
        <taxon>Hafniaceae</taxon>
        <taxon>Obesumbacterium</taxon>
    </lineage>
</organism>
<dbReference type="SUPFAM" id="SSF53807">
    <property type="entry name" value="Helical backbone' metal receptor"/>
    <property type="match status" value="1"/>
</dbReference>